<gene>
    <name evidence="2" type="ORF">CC1G_02723</name>
</gene>
<evidence type="ECO:0000313" key="2">
    <source>
        <dbReference type="EMBL" id="EAU81707.2"/>
    </source>
</evidence>
<accession>A8PBS6</accession>
<feature type="compositionally biased region" description="Low complexity" evidence="1">
    <location>
        <begin position="189"/>
        <end position="202"/>
    </location>
</feature>
<dbReference type="AlphaFoldDB" id="A8PBS6"/>
<proteinExistence type="predicted"/>
<feature type="region of interest" description="Disordered" evidence="1">
    <location>
        <begin position="47"/>
        <end position="244"/>
    </location>
</feature>
<comment type="caution">
    <text evidence="2">The sequence shown here is derived from an EMBL/GenBank/DDBJ whole genome shotgun (WGS) entry which is preliminary data.</text>
</comment>
<dbReference type="InParanoid" id="A8PBS6"/>
<name>A8PBS6_COPC7</name>
<evidence type="ECO:0000256" key="1">
    <source>
        <dbReference type="SAM" id="MobiDB-lite"/>
    </source>
</evidence>
<protein>
    <submittedName>
        <fullName evidence="2">Uncharacterized protein</fullName>
    </submittedName>
</protein>
<feature type="compositionally biased region" description="Basic residues" evidence="1">
    <location>
        <begin position="1"/>
        <end position="10"/>
    </location>
</feature>
<feature type="compositionally biased region" description="Low complexity" evidence="1">
    <location>
        <begin position="17"/>
        <end position="31"/>
    </location>
</feature>
<feature type="compositionally biased region" description="Polar residues" evidence="1">
    <location>
        <begin position="229"/>
        <end position="243"/>
    </location>
</feature>
<feature type="compositionally biased region" description="Low complexity" evidence="1">
    <location>
        <begin position="110"/>
        <end position="143"/>
    </location>
</feature>
<dbReference type="KEGG" id="cci:CC1G_02723"/>
<reference evidence="2 3" key="1">
    <citation type="journal article" date="2010" name="Proc. Natl. Acad. Sci. U.S.A.">
        <title>Insights into evolution of multicellular fungi from the assembled chromosomes of the mushroom Coprinopsis cinerea (Coprinus cinereus).</title>
        <authorList>
            <person name="Stajich J.E."/>
            <person name="Wilke S.K."/>
            <person name="Ahren D."/>
            <person name="Au C.H."/>
            <person name="Birren B.W."/>
            <person name="Borodovsky M."/>
            <person name="Burns C."/>
            <person name="Canback B."/>
            <person name="Casselton L.A."/>
            <person name="Cheng C.K."/>
            <person name="Deng J."/>
            <person name="Dietrich F.S."/>
            <person name="Fargo D.C."/>
            <person name="Farman M.L."/>
            <person name="Gathman A.C."/>
            <person name="Goldberg J."/>
            <person name="Guigo R."/>
            <person name="Hoegger P.J."/>
            <person name="Hooker J.B."/>
            <person name="Huggins A."/>
            <person name="James T.Y."/>
            <person name="Kamada T."/>
            <person name="Kilaru S."/>
            <person name="Kodira C."/>
            <person name="Kues U."/>
            <person name="Kupfer D."/>
            <person name="Kwan H.S."/>
            <person name="Lomsadze A."/>
            <person name="Li W."/>
            <person name="Lilly W.W."/>
            <person name="Ma L.J."/>
            <person name="Mackey A.J."/>
            <person name="Manning G."/>
            <person name="Martin F."/>
            <person name="Muraguchi H."/>
            <person name="Natvig D.O."/>
            <person name="Palmerini H."/>
            <person name="Ramesh M.A."/>
            <person name="Rehmeyer C.J."/>
            <person name="Roe B.A."/>
            <person name="Shenoy N."/>
            <person name="Stanke M."/>
            <person name="Ter-Hovhannisyan V."/>
            <person name="Tunlid A."/>
            <person name="Velagapudi R."/>
            <person name="Vision T.J."/>
            <person name="Zeng Q."/>
            <person name="Zolan M.E."/>
            <person name="Pukkila P.J."/>
        </authorList>
    </citation>
    <scope>NUCLEOTIDE SEQUENCE [LARGE SCALE GENOMIC DNA]</scope>
    <source>
        <strain evidence="3">Okayama-7 / 130 / ATCC MYA-4618 / FGSC 9003</strain>
    </source>
</reference>
<dbReference type="RefSeq" id="XP_001840260.2">
    <property type="nucleotide sequence ID" value="XM_001840208.2"/>
</dbReference>
<feature type="region of interest" description="Disordered" evidence="1">
    <location>
        <begin position="1"/>
        <end position="31"/>
    </location>
</feature>
<keyword evidence="3" id="KW-1185">Reference proteome</keyword>
<dbReference type="OMA" id="KTSRMGQ"/>
<sequence length="271" mass="27483">MPNPSRRHGTRSNPTKSSSLPPEELEPRLLNLDLQLPSLPSIVAGLTDTLGLTGGQQPAPAPAPSPQQPPAQPAPQPSPQQPAPQPAPSQQPAPSPQPAPPPASSTHAGSAPSNPTSSIPPNVSSSPSSSPSSGVSSNVPSASQVPGAEVTGRPPNLNLGSSGDLPDLSDHLAPAPIANAGERPDERVSASTTSLESTRTRTFVTNGSTSIVVVGPSDKPIPTDPRGSPSPNDNSSAGSSKSNHVVIAVVAPKGYHELMDIPLPRRPCPEQ</sequence>
<evidence type="ECO:0000313" key="3">
    <source>
        <dbReference type="Proteomes" id="UP000001861"/>
    </source>
</evidence>
<feature type="compositionally biased region" description="Pro residues" evidence="1">
    <location>
        <begin position="59"/>
        <end position="103"/>
    </location>
</feature>
<dbReference type="EMBL" id="AACS02000004">
    <property type="protein sequence ID" value="EAU81707.2"/>
    <property type="molecule type" value="Genomic_DNA"/>
</dbReference>
<dbReference type="VEuPathDB" id="FungiDB:CC1G_02723"/>
<dbReference type="Proteomes" id="UP000001861">
    <property type="component" value="Unassembled WGS sequence"/>
</dbReference>
<feature type="compositionally biased region" description="Low complexity" evidence="1">
    <location>
        <begin position="47"/>
        <end position="58"/>
    </location>
</feature>
<dbReference type="HOGENOM" id="CLU_1026777_0_0_1"/>
<organism evidence="2 3">
    <name type="scientific">Coprinopsis cinerea (strain Okayama-7 / 130 / ATCC MYA-4618 / FGSC 9003)</name>
    <name type="common">Inky cap fungus</name>
    <name type="synonym">Hormographiella aspergillata</name>
    <dbReference type="NCBI Taxonomy" id="240176"/>
    <lineage>
        <taxon>Eukaryota</taxon>
        <taxon>Fungi</taxon>
        <taxon>Dikarya</taxon>
        <taxon>Basidiomycota</taxon>
        <taxon>Agaricomycotina</taxon>
        <taxon>Agaricomycetes</taxon>
        <taxon>Agaricomycetidae</taxon>
        <taxon>Agaricales</taxon>
        <taxon>Agaricineae</taxon>
        <taxon>Psathyrellaceae</taxon>
        <taxon>Coprinopsis</taxon>
    </lineage>
</organism>
<dbReference type="GeneID" id="6016893"/>